<reference evidence="3 4" key="1">
    <citation type="journal article" date="2009" name="Genome Res.">
        <title>Comparative genomics of the fungal pathogens Candida dubliniensis and Candida albicans.</title>
        <authorList>
            <person name="Jackson A.P."/>
            <person name="Gamble J.A."/>
            <person name="Yeomans T."/>
            <person name="Moran G.P."/>
            <person name="Saunders D."/>
            <person name="Harris D."/>
            <person name="Aslett M."/>
            <person name="Barrell J.F."/>
            <person name="Butler G."/>
            <person name="Citiulo F."/>
            <person name="Coleman D.C."/>
            <person name="de Groot P.W.J."/>
            <person name="Goodwin T.J."/>
            <person name="Quail M.A."/>
            <person name="McQuillan J."/>
            <person name="Munro C.A."/>
            <person name="Pain A."/>
            <person name="Poulter R.T."/>
            <person name="Rajandream M.A."/>
            <person name="Renauld H."/>
            <person name="Spiering M.J."/>
            <person name="Tivey A."/>
            <person name="Gow N.A.R."/>
            <person name="Barrell B."/>
            <person name="Sullivan D.J."/>
            <person name="Berriman M."/>
        </authorList>
    </citation>
    <scope>NUCLEOTIDE SEQUENCE [LARGE SCALE GENOMIC DNA]</scope>
    <source>
        <strain evidence="4">CD36 / ATCC MYA-646 / CBS 7987 / NCPF 3949 / NRRL Y-17841</strain>
    </source>
</reference>
<evidence type="ECO:0000313" key="4">
    <source>
        <dbReference type="Proteomes" id="UP000002605"/>
    </source>
</evidence>
<evidence type="ECO:0000313" key="3">
    <source>
        <dbReference type="EMBL" id="CAX45011.1"/>
    </source>
</evidence>
<keyword evidence="3" id="KW-0378">Hydrolase</keyword>
<name>B9W8E1_CANDC</name>
<dbReference type="InterPro" id="IPR006224">
    <property type="entry name" value="PsdUridine_synth_RluA-like_CS"/>
</dbReference>
<dbReference type="CGD" id="CAL0000166347">
    <property type="gene designation" value="Cd36_07050"/>
</dbReference>
<feature type="domain" description="Pseudouridine synthase RsuA/RluA-like" evidence="1">
    <location>
        <begin position="116"/>
        <end position="267"/>
    </location>
</feature>
<accession>B9W8E1</accession>
<protein>
    <submittedName>
        <fullName evidence="3">Hydrolase, putative</fullName>
    </submittedName>
</protein>
<dbReference type="KEGG" id="cdu:CD36_07050"/>
<dbReference type="EMBL" id="FM992688">
    <property type="protein sequence ID" value="CAX45011.1"/>
    <property type="molecule type" value="Genomic_DNA"/>
</dbReference>
<evidence type="ECO:0000259" key="1">
    <source>
        <dbReference type="Pfam" id="PF00849"/>
    </source>
</evidence>
<dbReference type="GO" id="GO:0003723">
    <property type="term" value="F:RNA binding"/>
    <property type="evidence" value="ECO:0007669"/>
    <property type="project" value="InterPro"/>
</dbReference>
<keyword evidence="4" id="KW-1185">Reference proteome</keyword>
<dbReference type="Proteomes" id="UP000002605">
    <property type="component" value="Chromosome 1"/>
</dbReference>
<dbReference type="eggNOG" id="KOG1919">
    <property type="taxonomic scope" value="Eukaryota"/>
</dbReference>
<dbReference type="InterPro" id="IPR050188">
    <property type="entry name" value="RluA_PseudoU_synthase"/>
</dbReference>
<sequence>MSKYIVENNIRKVIPYYTDFQTFVKKRWEGKTIIDIYESDFGECEENILDDIESEKLYIVTNSNKPNDQSILTGVDKLTKRKLDEKDIICHTKHRHEPPIPWYNDIIKSIYEDNEILVVDKPSGIPTHPTGNYYHNSLSEIIKQQYNMDSIWTCHRLDKVTSGVLVLAKTKNGGVKFSKLMRDSKQHTKKTYLARVSGKFPEGIHQYRCPIFAVNMNGYLMSGNMEELPTDSTTVFEQIKYNACLDQSLIKCIPITGKFHQIRIHLRNLGFPIVNDSFYQPDKQKNQLTLQKCNIERQLYSKLFVKYPQFENFNDKNNLTIVDSHINLLEIIDWHNDEKLKDSLSKLRKGHVEMLAQQKSINCNECKRSLIDTEYKSNSMVWLHALSFKYDNYHFETDYPDWANI</sequence>
<dbReference type="HOGENOM" id="CLU_016902_12_1_1"/>
<dbReference type="CDD" id="cd02557">
    <property type="entry name" value="PseudoU_synth_ScRIB2"/>
    <property type="match status" value="1"/>
</dbReference>
<dbReference type="PANTHER" id="PTHR21600:SF40">
    <property type="entry name" value="PSEUDOURIDYLATE SYNTHASE RPUSD2"/>
    <property type="match status" value="1"/>
</dbReference>
<organism evidence="3 4">
    <name type="scientific">Candida dubliniensis (strain CD36 / ATCC MYA-646 / CBS 7987 / NCPF 3949 / NRRL Y-17841)</name>
    <name type="common">Yeast</name>
    <dbReference type="NCBI Taxonomy" id="573826"/>
    <lineage>
        <taxon>Eukaryota</taxon>
        <taxon>Fungi</taxon>
        <taxon>Dikarya</taxon>
        <taxon>Ascomycota</taxon>
        <taxon>Saccharomycotina</taxon>
        <taxon>Pichiomycetes</taxon>
        <taxon>Debaryomycetaceae</taxon>
        <taxon>Candida/Lodderomyces clade</taxon>
        <taxon>Candida</taxon>
    </lineage>
</organism>
<proteinExistence type="predicted"/>
<dbReference type="InterPro" id="IPR020103">
    <property type="entry name" value="PsdUridine_synth_cat_dom_sf"/>
</dbReference>
<dbReference type="PROSITE" id="PS01129">
    <property type="entry name" value="PSI_RLU"/>
    <property type="match status" value="1"/>
</dbReference>
<dbReference type="AlphaFoldDB" id="B9W8E1"/>
<dbReference type="PANTHER" id="PTHR21600">
    <property type="entry name" value="MITOCHONDRIAL RNA PSEUDOURIDINE SYNTHASE"/>
    <property type="match status" value="1"/>
</dbReference>
<dbReference type="GO" id="GO:0016787">
    <property type="term" value="F:hydrolase activity"/>
    <property type="evidence" value="ECO:0007669"/>
    <property type="project" value="UniProtKB-KW"/>
</dbReference>
<dbReference type="Pfam" id="PF00849">
    <property type="entry name" value="PseudoU_synth_2"/>
    <property type="match status" value="1"/>
</dbReference>
<dbReference type="InterPro" id="IPR006145">
    <property type="entry name" value="PsdUridine_synth_RsuA/RluA"/>
</dbReference>
<dbReference type="GO" id="GO:0009982">
    <property type="term" value="F:pseudouridine synthase activity"/>
    <property type="evidence" value="ECO:0007669"/>
    <property type="project" value="InterPro"/>
</dbReference>
<evidence type="ECO:0000313" key="2">
    <source>
        <dbReference type="CGD" id="CAL0000166347"/>
    </source>
</evidence>
<dbReference type="GeneID" id="8044903"/>
<dbReference type="Gene3D" id="3.30.2350.10">
    <property type="entry name" value="Pseudouridine synthase"/>
    <property type="match status" value="1"/>
</dbReference>
<dbReference type="RefSeq" id="XP_002417362.1">
    <property type="nucleotide sequence ID" value="XM_002417317.1"/>
</dbReference>
<dbReference type="SUPFAM" id="SSF55120">
    <property type="entry name" value="Pseudouridine synthase"/>
    <property type="match status" value="1"/>
</dbReference>
<gene>
    <name evidence="2" type="ordered locus">Cd36_07050</name>
    <name evidence="3" type="ORF">CD36_07050</name>
</gene>
<dbReference type="GO" id="GO:0000455">
    <property type="term" value="P:enzyme-directed rRNA pseudouridine synthesis"/>
    <property type="evidence" value="ECO:0007669"/>
    <property type="project" value="TreeGrafter"/>
</dbReference>
<dbReference type="OrthoDB" id="424794at2759"/>